<feature type="region of interest" description="Disordered" evidence="1">
    <location>
        <begin position="60"/>
        <end position="113"/>
    </location>
</feature>
<comment type="caution">
    <text evidence="3">The sequence shown here is derived from an EMBL/GenBank/DDBJ whole genome shotgun (WGS) entry which is preliminary data.</text>
</comment>
<gene>
    <name evidence="3" type="ORF">N868_14200</name>
</gene>
<dbReference type="AlphaFoldDB" id="A0A0A0BRQ4"/>
<dbReference type="EMBL" id="AXCY01000043">
    <property type="protein sequence ID" value="KGM10646.1"/>
    <property type="molecule type" value="Genomic_DNA"/>
</dbReference>
<dbReference type="RefSeq" id="WP_043606662.1">
    <property type="nucleotide sequence ID" value="NZ_AXCY01000043.1"/>
</dbReference>
<name>A0A0A0BRQ4_9CELL</name>
<feature type="compositionally biased region" description="Low complexity" evidence="1">
    <location>
        <begin position="70"/>
        <end position="86"/>
    </location>
</feature>
<dbReference type="Pfam" id="PF26450">
    <property type="entry name" value="DUF8129"/>
    <property type="match status" value="1"/>
</dbReference>
<evidence type="ECO:0000259" key="2">
    <source>
        <dbReference type="Pfam" id="PF26450"/>
    </source>
</evidence>
<feature type="compositionally biased region" description="Polar residues" evidence="1">
    <location>
        <begin position="89"/>
        <end position="113"/>
    </location>
</feature>
<sequence length="113" mass="11878">MPDPARTDLPIPDFDHLSVTALGHRIRSLDVGQIDSLLEFERAHGNRLPVVQVLQMRRRAVAEGAETSDGDASAPPADTSAPAGGSKVSPDTQGPVQNPPSQGVPTNPAQPRT</sequence>
<proteinExistence type="predicted"/>
<evidence type="ECO:0000313" key="3">
    <source>
        <dbReference type="EMBL" id="KGM10646.1"/>
    </source>
</evidence>
<feature type="domain" description="DUF8129" evidence="2">
    <location>
        <begin position="8"/>
        <end position="61"/>
    </location>
</feature>
<dbReference type="Proteomes" id="UP000029839">
    <property type="component" value="Unassembled WGS sequence"/>
</dbReference>
<keyword evidence="4" id="KW-1185">Reference proteome</keyword>
<evidence type="ECO:0000256" key="1">
    <source>
        <dbReference type="SAM" id="MobiDB-lite"/>
    </source>
</evidence>
<organism evidence="3 4">
    <name type="scientific">Cellulomonas carbonis T26</name>
    <dbReference type="NCBI Taxonomy" id="947969"/>
    <lineage>
        <taxon>Bacteria</taxon>
        <taxon>Bacillati</taxon>
        <taxon>Actinomycetota</taxon>
        <taxon>Actinomycetes</taxon>
        <taxon>Micrococcales</taxon>
        <taxon>Cellulomonadaceae</taxon>
        <taxon>Cellulomonas</taxon>
    </lineage>
</organism>
<reference evidence="3 4" key="2">
    <citation type="journal article" date="2015" name="Stand. Genomic Sci.">
        <title>Draft genome sequence of Cellulomonas carbonis T26(T) and comparative analysis of six Cellulomonas genomes.</title>
        <authorList>
            <person name="Zhuang W."/>
            <person name="Zhang S."/>
            <person name="Xia X."/>
            <person name="Wang G."/>
        </authorList>
    </citation>
    <scope>NUCLEOTIDE SEQUENCE [LARGE SCALE GENOMIC DNA]</scope>
    <source>
        <strain evidence="3 4">T26</strain>
    </source>
</reference>
<dbReference type="OrthoDB" id="5187212at2"/>
<dbReference type="InterPro" id="IPR058442">
    <property type="entry name" value="DUF8129"/>
</dbReference>
<reference evidence="3 4" key="1">
    <citation type="submission" date="2013-08" db="EMBL/GenBank/DDBJ databases">
        <title>Genome sequencing of Cellulomonas carbonis T26.</title>
        <authorList>
            <person name="Chen F."/>
            <person name="Li Y."/>
            <person name="Wang G."/>
        </authorList>
    </citation>
    <scope>NUCLEOTIDE SEQUENCE [LARGE SCALE GENOMIC DNA]</scope>
    <source>
        <strain evidence="3 4">T26</strain>
    </source>
</reference>
<accession>A0A0A0BRQ4</accession>
<protein>
    <recommendedName>
        <fullName evidence="2">DUF8129 domain-containing protein</fullName>
    </recommendedName>
</protein>
<evidence type="ECO:0000313" key="4">
    <source>
        <dbReference type="Proteomes" id="UP000029839"/>
    </source>
</evidence>